<comment type="similarity">
    <text evidence="4 5">Belongs to the universal ribosomal protein uS15 family.</text>
</comment>
<dbReference type="InterPro" id="IPR009068">
    <property type="entry name" value="uS15_NS1_RNA-bd_sf"/>
</dbReference>
<dbReference type="InterPro" id="IPR005290">
    <property type="entry name" value="Ribosomal_uS15_bac-type"/>
</dbReference>
<comment type="subunit">
    <text evidence="3 4">Part of the 30S ribosomal subunit. Forms a bridge to the 50S subunit in the 70S ribosome, contacting the 23S rRNA.</text>
</comment>
<comment type="function">
    <text evidence="4 6">One of the primary rRNA binding proteins, it binds directly to 16S rRNA where it helps nucleate assembly of the platform of the 30S subunit by binding and bridging several RNA helices of the 16S rRNA.</text>
</comment>
<dbReference type="AlphaFoldDB" id="A0A523XWD9"/>
<evidence type="ECO:0000256" key="4">
    <source>
        <dbReference type="HAMAP-Rule" id="MF_01343"/>
    </source>
</evidence>
<evidence type="ECO:0000256" key="3">
    <source>
        <dbReference type="ARBA" id="ARBA00064542"/>
    </source>
</evidence>
<dbReference type="SUPFAM" id="SSF47060">
    <property type="entry name" value="S15/NS1 RNA-binding domain"/>
    <property type="match status" value="1"/>
</dbReference>
<accession>A0A523XWD9</accession>
<dbReference type="SMART" id="SM01387">
    <property type="entry name" value="Ribosomal_S15"/>
    <property type="match status" value="1"/>
</dbReference>
<keyword evidence="1 4" id="KW-0689">Ribosomal protein</keyword>
<dbReference type="Proteomes" id="UP000315534">
    <property type="component" value="Unassembled WGS sequence"/>
</dbReference>
<dbReference type="PROSITE" id="PS00362">
    <property type="entry name" value="RIBOSOMAL_S15"/>
    <property type="match status" value="1"/>
</dbReference>
<keyword evidence="4 6" id="KW-0694">RNA-binding</keyword>
<dbReference type="GO" id="GO:0006412">
    <property type="term" value="P:translation"/>
    <property type="evidence" value="ECO:0007669"/>
    <property type="project" value="UniProtKB-UniRule"/>
</dbReference>
<evidence type="ECO:0000256" key="6">
    <source>
        <dbReference type="RuleBase" id="RU004524"/>
    </source>
</evidence>
<reference evidence="7 8" key="1">
    <citation type="submission" date="2019-03" db="EMBL/GenBank/DDBJ databases">
        <title>Metabolic potential of uncultured bacteria and archaea associated with petroleum seepage in deep-sea sediments.</title>
        <authorList>
            <person name="Dong X."/>
            <person name="Hubert C."/>
        </authorList>
    </citation>
    <scope>NUCLEOTIDE SEQUENCE [LARGE SCALE GENOMIC DNA]</scope>
    <source>
        <strain evidence="7">E29_bin36</strain>
    </source>
</reference>
<proteinExistence type="inferred from homology"/>
<evidence type="ECO:0000256" key="2">
    <source>
        <dbReference type="ARBA" id="ARBA00023274"/>
    </source>
</evidence>
<evidence type="ECO:0000256" key="1">
    <source>
        <dbReference type="ARBA" id="ARBA00022980"/>
    </source>
</evidence>
<comment type="function">
    <text evidence="4">Forms an intersubunit bridge (bridge B4) with the 23S rRNA of the 50S subunit in the ribosome.</text>
</comment>
<dbReference type="PANTHER" id="PTHR23321">
    <property type="entry name" value="RIBOSOMAL PROTEIN S15, BACTERIAL AND ORGANELLAR"/>
    <property type="match status" value="1"/>
</dbReference>
<dbReference type="FunFam" id="1.10.287.10:FF:000002">
    <property type="entry name" value="30S ribosomal protein S15"/>
    <property type="match status" value="1"/>
</dbReference>
<comment type="caution">
    <text evidence="7">The sequence shown here is derived from an EMBL/GenBank/DDBJ whole genome shotgun (WGS) entry which is preliminary data.</text>
</comment>
<evidence type="ECO:0000313" key="7">
    <source>
        <dbReference type="EMBL" id="TET83577.1"/>
    </source>
</evidence>
<sequence length="89" mass="10532">MALAKEKKEELVSQFRIHENDSGSPEVQIAILTERIKEITEHLKKFKKDLHSRAGLLKLVGRRRRLLNYLMKKDMKKYKAMVEKLGLRK</sequence>
<dbReference type="GO" id="GO:0003735">
    <property type="term" value="F:structural constituent of ribosome"/>
    <property type="evidence" value="ECO:0007669"/>
    <property type="project" value="InterPro"/>
</dbReference>
<keyword evidence="2 4" id="KW-0687">Ribonucleoprotein</keyword>
<dbReference type="GO" id="GO:0022627">
    <property type="term" value="C:cytosolic small ribosomal subunit"/>
    <property type="evidence" value="ECO:0007669"/>
    <property type="project" value="TreeGrafter"/>
</dbReference>
<dbReference type="NCBIfam" id="TIGR00952">
    <property type="entry name" value="S15_bact"/>
    <property type="match status" value="1"/>
</dbReference>
<organism evidence="7 8">
    <name type="scientific">candidate division TA06 bacterium</name>
    <dbReference type="NCBI Taxonomy" id="2250710"/>
    <lineage>
        <taxon>Bacteria</taxon>
        <taxon>Bacteria division TA06</taxon>
    </lineage>
</organism>
<name>A0A523XWD9_UNCT6</name>
<keyword evidence="4 6" id="KW-0699">rRNA-binding</keyword>
<gene>
    <name evidence="4 7" type="primary">rpsO</name>
    <name evidence="7" type="ORF">E3J38_00255</name>
</gene>
<dbReference type="Gene3D" id="6.10.250.3130">
    <property type="match status" value="1"/>
</dbReference>
<dbReference type="EMBL" id="SOIP01000010">
    <property type="protein sequence ID" value="TET83577.1"/>
    <property type="molecule type" value="Genomic_DNA"/>
</dbReference>
<protein>
    <recommendedName>
        <fullName evidence="4">Small ribosomal subunit protein uS15</fullName>
    </recommendedName>
</protein>
<evidence type="ECO:0000256" key="5">
    <source>
        <dbReference type="RuleBase" id="RU003919"/>
    </source>
</evidence>
<dbReference type="CDD" id="cd00353">
    <property type="entry name" value="Ribosomal_S15p_S13e"/>
    <property type="match status" value="1"/>
</dbReference>
<evidence type="ECO:0000313" key="8">
    <source>
        <dbReference type="Proteomes" id="UP000315534"/>
    </source>
</evidence>
<dbReference type="PANTHER" id="PTHR23321:SF26">
    <property type="entry name" value="SMALL RIBOSOMAL SUBUNIT PROTEIN US15M"/>
    <property type="match status" value="1"/>
</dbReference>
<dbReference type="Pfam" id="PF00312">
    <property type="entry name" value="Ribosomal_S15"/>
    <property type="match status" value="1"/>
</dbReference>
<dbReference type="InterPro" id="IPR000589">
    <property type="entry name" value="Ribosomal_uS15"/>
</dbReference>
<dbReference type="Gene3D" id="1.10.287.10">
    <property type="entry name" value="S15/NS1, RNA-binding"/>
    <property type="match status" value="1"/>
</dbReference>
<dbReference type="GO" id="GO:0019843">
    <property type="term" value="F:rRNA binding"/>
    <property type="evidence" value="ECO:0007669"/>
    <property type="project" value="UniProtKB-UniRule"/>
</dbReference>
<dbReference type="HAMAP" id="MF_01343_B">
    <property type="entry name" value="Ribosomal_uS15_B"/>
    <property type="match status" value="1"/>
</dbReference>